<dbReference type="Proteomes" id="UP000822476">
    <property type="component" value="Unassembled WGS sequence"/>
</dbReference>
<feature type="transmembrane region" description="Helical" evidence="1">
    <location>
        <begin position="478"/>
        <end position="499"/>
    </location>
</feature>
<dbReference type="PANTHER" id="PTHR20765">
    <property type="entry name" value="SOLUTE CARRIER FAMILY 43 MEMBER 3-RELATED"/>
    <property type="match status" value="1"/>
</dbReference>
<dbReference type="AlphaFoldDB" id="A0A8S9YJL9"/>
<keyword evidence="3" id="KW-1185">Reference proteome</keyword>
<dbReference type="InterPro" id="IPR027197">
    <property type="entry name" value="SLC43A3"/>
</dbReference>
<feature type="transmembrane region" description="Helical" evidence="1">
    <location>
        <begin position="120"/>
        <end position="139"/>
    </location>
</feature>
<dbReference type="Pfam" id="PF07690">
    <property type="entry name" value="MFS_1"/>
    <property type="match status" value="1"/>
</dbReference>
<feature type="transmembrane region" description="Helical" evidence="1">
    <location>
        <begin position="335"/>
        <end position="357"/>
    </location>
</feature>
<dbReference type="PANTHER" id="PTHR20765:SF1">
    <property type="entry name" value="EQUILIBRATIVE NUCLEOBASE TRANSPORTER 1"/>
    <property type="match status" value="1"/>
</dbReference>
<feature type="transmembrane region" description="Helical" evidence="1">
    <location>
        <begin position="145"/>
        <end position="166"/>
    </location>
</feature>
<feature type="transmembrane region" description="Helical" evidence="1">
    <location>
        <begin position="93"/>
        <end position="113"/>
    </location>
</feature>
<dbReference type="OrthoDB" id="330047at2759"/>
<reference evidence="2" key="1">
    <citation type="submission" date="2019-07" db="EMBL/GenBank/DDBJ databases">
        <title>Annotation for the trematode Paragonimus miyazaki's.</title>
        <authorList>
            <person name="Choi Y.-J."/>
        </authorList>
    </citation>
    <scope>NUCLEOTIDE SEQUENCE</scope>
    <source>
        <strain evidence="2">Japan</strain>
    </source>
</reference>
<feature type="transmembrane region" description="Helical" evidence="1">
    <location>
        <begin position="296"/>
        <end position="315"/>
    </location>
</feature>
<comment type="caution">
    <text evidence="2">The sequence shown here is derived from an EMBL/GenBank/DDBJ whole genome shotgun (WGS) entry which is preliminary data.</text>
</comment>
<dbReference type="InterPro" id="IPR011701">
    <property type="entry name" value="MFS"/>
</dbReference>
<evidence type="ECO:0000313" key="3">
    <source>
        <dbReference type="Proteomes" id="UP000822476"/>
    </source>
</evidence>
<sequence>MLEYWILLSMAKSQVVHRRPFTVCFFSGKRLDHLWTGESKRWIGLIAALIENFFFGSSFYGFNALIPPYVEMGVFQNFCNGTDCTQQERMFGYSYLAGLMCQLCLLPLTGLLMDRIGLRVTKFVAISILCVGSMFFAFTSASASYLLFPACMFVGLGSAASLFCNYNICSMFVRVRGLTVSLLTGVFDSSSAIAFFVSQSYPKITIQTSFIILACGSVIYGSLMATFILTQKEEDMVPPGQNMLESLSTEFFSRQRLSDNEETDENKGVVDVDEEVLRVINERYPNTKACFNDLPLYLFAFLYMTALMRCSYFFARLNEQLDFAFNEDKTVVNRLLKTSAAISMCEFFFSPITGFILDMSRRTYKRRLEHQLNNSDVRLTDAEIYWTHLRSITPAFYLLASCSTVISALLFVVGQQWLYYILCVGIMLHSSIMASSTITGVMIAFPAKQFGITIGIVTMVGGVFLATQYGLLELPINVSNGVLVAISFFMYIPPLILTFKRR</sequence>
<evidence type="ECO:0000256" key="1">
    <source>
        <dbReference type="SAM" id="Phobius"/>
    </source>
</evidence>
<accession>A0A8S9YJL9</accession>
<keyword evidence="1" id="KW-0812">Transmembrane</keyword>
<feature type="transmembrane region" description="Helical" evidence="1">
    <location>
        <begin position="204"/>
        <end position="229"/>
    </location>
</feature>
<dbReference type="GO" id="GO:0022857">
    <property type="term" value="F:transmembrane transporter activity"/>
    <property type="evidence" value="ECO:0007669"/>
    <property type="project" value="InterPro"/>
</dbReference>
<feature type="transmembrane region" description="Helical" evidence="1">
    <location>
        <begin position="395"/>
        <end position="413"/>
    </location>
</feature>
<dbReference type="InterPro" id="IPR036259">
    <property type="entry name" value="MFS_trans_sf"/>
</dbReference>
<evidence type="ECO:0008006" key="4">
    <source>
        <dbReference type="Google" id="ProtNLM"/>
    </source>
</evidence>
<dbReference type="SUPFAM" id="SSF103473">
    <property type="entry name" value="MFS general substrate transporter"/>
    <property type="match status" value="1"/>
</dbReference>
<keyword evidence="1" id="KW-0472">Membrane</keyword>
<feature type="transmembrane region" description="Helical" evidence="1">
    <location>
        <begin position="452"/>
        <end position="472"/>
    </location>
</feature>
<evidence type="ECO:0000313" key="2">
    <source>
        <dbReference type="EMBL" id="KAF7237359.1"/>
    </source>
</evidence>
<keyword evidence="1" id="KW-1133">Transmembrane helix</keyword>
<feature type="transmembrane region" description="Helical" evidence="1">
    <location>
        <begin position="419"/>
        <end position="445"/>
    </location>
</feature>
<name>A0A8S9YJL9_9TREM</name>
<gene>
    <name evidence="2" type="ORF">EG68_11076</name>
</gene>
<proteinExistence type="predicted"/>
<feature type="transmembrane region" description="Helical" evidence="1">
    <location>
        <begin position="42"/>
        <end position="62"/>
    </location>
</feature>
<dbReference type="EMBL" id="JTDE01007797">
    <property type="protein sequence ID" value="KAF7237359.1"/>
    <property type="molecule type" value="Genomic_DNA"/>
</dbReference>
<feature type="transmembrane region" description="Helical" evidence="1">
    <location>
        <begin position="178"/>
        <end position="198"/>
    </location>
</feature>
<dbReference type="Gene3D" id="1.20.1250.20">
    <property type="entry name" value="MFS general substrate transporter like domains"/>
    <property type="match status" value="1"/>
</dbReference>
<protein>
    <recommendedName>
        <fullName evidence="4">Solute carrier family 43 member 3</fullName>
    </recommendedName>
</protein>
<organism evidence="2 3">
    <name type="scientific">Paragonimus skrjabini miyazakii</name>
    <dbReference type="NCBI Taxonomy" id="59628"/>
    <lineage>
        <taxon>Eukaryota</taxon>
        <taxon>Metazoa</taxon>
        <taxon>Spiralia</taxon>
        <taxon>Lophotrochozoa</taxon>
        <taxon>Platyhelminthes</taxon>
        <taxon>Trematoda</taxon>
        <taxon>Digenea</taxon>
        <taxon>Plagiorchiida</taxon>
        <taxon>Troglotremata</taxon>
        <taxon>Troglotrematidae</taxon>
        <taxon>Paragonimus</taxon>
    </lineage>
</organism>